<feature type="repeat" description="PPR" evidence="2">
    <location>
        <begin position="725"/>
        <end position="759"/>
    </location>
</feature>
<dbReference type="NCBIfam" id="TIGR00756">
    <property type="entry name" value="PPR"/>
    <property type="match status" value="3"/>
</dbReference>
<name>A0A6I9QAK5_ELAGV</name>
<evidence type="ECO:0000313" key="4">
    <source>
        <dbReference type="RefSeq" id="XP_010905783.2"/>
    </source>
</evidence>
<protein>
    <submittedName>
        <fullName evidence="4">Pentatricopeptide repeat-containing protein At1g76280 isoform X1</fullName>
    </submittedName>
</protein>
<gene>
    <name evidence="4" type="primary">LOC105032890</name>
</gene>
<keyword evidence="1" id="KW-0677">Repeat</keyword>
<evidence type="ECO:0000256" key="2">
    <source>
        <dbReference type="PROSITE-ProRule" id="PRU00708"/>
    </source>
</evidence>
<feature type="repeat" description="PPR" evidence="2">
    <location>
        <begin position="760"/>
        <end position="794"/>
    </location>
</feature>
<dbReference type="InParanoid" id="A0A6I9QAK5"/>
<dbReference type="PANTHER" id="PTHR47859">
    <property type="entry name" value="PENTATRICOPEPTIDE REPEAT-CONTAINING PROTEIN"/>
    <property type="match status" value="1"/>
</dbReference>
<dbReference type="Gene3D" id="1.25.40.10">
    <property type="entry name" value="Tetratricopeptide repeat domain"/>
    <property type="match status" value="4"/>
</dbReference>
<dbReference type="RefSeq" id="XP_010905783.2">
    <property type="nucleotide sequence ID" value="XM_010907481.3"/>
</dbReference>
<dbReference type="GeneID" id="105032890"/>
<proteinExistence type="predicted"/>
<sequence>MIPSLFRGHVGEGGGGSFLPASSPPACLLLGVPTSSSRPSLPFFSSRRPSLSASSSVLPSSRRVGFPASYSRHSHLPASSSSSSCSSASSSELLMMGQKNGADRVHSSQASNGSNDFNNFGWRHCPRTSFAQQQVVNALRIGDREKASKLLLNIGHVNGFLSVDDFAYILEYCAQTPDPLFIMETWEVMKDKAVGMNRKSCRFIIEALSKGGYLKEALNWLTSLGENDHVNAALPMFNILLAGCGIKKSLKDADYCLELMESQHVGKSEITYWELLKLAVMQENLSAVHEIWKDCTRYYSPSIITLRKFVRSFTKLGDLESAYNVLQLMMAIARQESASVTISATGRYRSSRLDIPIPLTNNSSGVRYLLDTESTLNMLYEGSSTKADKGSKEVCMDVTSCGNQLPYNITGNLKSERTAENQPDLPDASNVLFTETLGSRFIDSVESGRSNSQMFPAVANAIGTDNLKFAVKPDERTKFSNEKTKLVSEMASPPTMNFLRWSFNDMLHACAWSNNFQLAEQLFLQMHNLGVEPSQHSYDGFVKAVINGKGVAYGMKVIKSMEKKNIEPYNDTLAALSIGHSKNLELDMAEVLLEKISGNLQKYIRPFNALLAACDVMDVPERAVRVLTKMKRRNINSNIRTYELMFSLFGTVNVPYEKGNMLSHADVVKRIKTIEMDMMMMGIRHSYRSMQNLIGALGAEGMIQEMFAYLNVSENMFWQTDPYQKSDMYNIVLHALVKAKESHRAIEVFKNMRSCGLPANVATYNIMIECCSILTCFKSACALVSLMIRDGFRPQLLTYTALIKVLLANENFEGALHLLDQARSEGIHSDIQLFNTILREASLKGQIDIVERVIEGILRAKIQPNPSTLWYTFSAYVECGFHNTAMEALQVLCMQMISEENILHEKRIAYEDLVHNEGPDVELEIIEIFKESQEYIATALLNLRWCAITGCSISWSSEESLWAKRLSSSYGASKGSA</sequence>
<dbReference type="PANTHER" id="PTHR47859:SF1">
    <property type="entry name" value="PENTATRICOPEPTIDE REPEAT-CONTAINING PROTEIN"/>
    <property type="match status" value="1"/>
</dbReference>
<dbReference type="Pfam" id="PF13041">
    <property type="entry name" value="PPR_2"/>
    <property type="match status" value="1"/>
</dbReference>
<dbReference type="OrthoDB" id="119302at2759"/>
<dbReference type="InterPro" id="IPR002885">
    <property type="entry name" value="PPR_rpt"/>
</dbReference>
<keyword evidence="3" id="KW-1185">Reference proteome</keyword>
<organism evidence="3 4">
    <name type="scientific">Elaeis guineensis var. tenera</name>
    <name type="common">Oil palm</name>
    <dbReference type="NCBI Taxonomy" id="51953"/>
    <lineage>
        <taxon>Eukaryota</taxon>
        <taxon>Viridiplantae</taxon>
        <taxon>Streptophyta</taxon>
        <taxon>Embryophyta</taxon>
        <taxon>Tracheophyta</taxon>
        <taxon>Spermatophyta</taxon>
        <taxon>Magnoliopsida</taxon>
        <taxon>Liliopsida</taxon>
        <taxon>Arecaceae</taxon>
        <taxon>Arecoideae</taxon>
        <taxon>Cocoseae</taxon>
        <taxon>Elaeidinae</taxon>
        <taxon>Elaeis</taxon>
    </lineage>
</organism>
<dbReference type="Pfam" id="PF13812">
    <property type="entry name" value="PPR_3"/>
    <property type="match status" value="2"/>
</dbReference>
<reference evidence="4" key="1">
    <citation type="submission" date="2025-08" db="UniProtKB">
        <authorList>
            <consortium name="RefSeq"/>
        </authorList>
    </citation>
    <scope>IDENTIFICATION</scope>
</reference>
<evidence type="ECO:0000256" key="1">
    <source>
        <dbReference type="ARBA" id="ARBA00022737"/>
    </source>
</evidence>
<feature type="repeat" description="PPR" evidence="2">
    <location>
        <begin position="499"/>
        <end position="533"/>
    </location>
</feature>
<dbReference type="Pfam" id="PF01535">
    <property type="entry name" value="PPR"/>
    <property type="match status" value="1"/>
</dbReference>
<dbReference type="AlphaFoldDB" id="A0A6I9QAK5"/>
<dbReference type="InterPro" id="IPR011990">
    <property type="entry name" value="TPR-like_helical_dom_sf"/>
</dbReference>
<dbReference type="PROSITE" id="PS51375">
    <property type="entry name" value="PPR"/>
    <property type="match status" value="3"/>
</dbReference>
<dbReference type="Proteomes" id="UP000504607">
    <property type="component" value="Unplaced"/>
</dbReference>
<accession>A0A6I9QAK5</accession>
<evidence type="ECO:0000313" key="3">
    <source>
        <dbReference type="Proteomes" id="UP000504607"/>
    </source>
</evidence>